<dbReference type="PANTHER" id="PTHR30408">
    <property type="entry name" value="TYPE-1 RESTRICTION ENZYME ECOKI SPECIFICITY PROTEIN"/>
    <property type="match status" value="1"/>
</dbReference>
<name>A0AAE3YXS3_9ACTN</name>
<comment type="caution">
    <text evidence="5">The sequence shown here is derived from an EMBL/GenBank/DDBJ whole genome shotgun (WGS) entry which is preliminary data.</text>
</comment>
<gene>
    <name evidence="5" type="ORF">J2S41_006684</name>
</gene>
<dbReference type="InterPro" id="IPR000055">
    <property type="entry name" value="Restrct_endonuc_typeI_TRD"/>
</dbReference>
<dbReference type="SUPFAM" id="SSF116734">
    <property type="entry name" value="DNA methylase specificity domain"/>
    <property type="match status" value="2"/>
</dbReference>
<evidence type="ECO:0000256" key="3">
    <source>
        <dbReference type="ARBA" id="ARBA00023125"/>
    </source>
</evidence>
<evidence type="ECO:0000259" key="4">
    <source>
        <dbReference type="Pfam" id="PF01420"/>
    </source>
</evidence>
<reference evidence="5" key="1">
    <citation type="submission" date="2023-07" db="EMBL/GenBank/DDBJ databases">
        <title>Sequencing the genomes of 1000 actinobacteria strains.</title>
        <authorList>
            <person name="Klenk H.-P."/>
        </authorList>
    </citation>
    <scope>NUCLEOTIDE SEQUENCE</scope>
    <source>
        <strain evidence="5">DSM 44707</strain>
    </source>
</reference>
<keyword evidence="2" id="KW-0680">Restriction system</keyword>
<dbReference type="EC" id="3.1.21.3" evidence="5"/>
<evidence type="ECO:0000256" key="1">
    <source>
        <dbReference type="ARBA" id="ARBA00010923"/>
    </source>
</evidence>
<dbReference type="InterPro" id="IPR044946">
    <property type="entry name" value="Restrct_endonuc_typeI_TRD_sf"/>
</dbReference>
<evidence type="ECO:0000256" key="2">
    <source>
        <dbReference type="ARBA" id="ARBA00022747"/>
    </source>
</evidence>
<feature type="domain" description="Type I restriction modification DNA specificity" evidence="4">
    <location>
        <begin position="27"/>
        <end position="140"/>
    </location>
</feature>
<dbReference type="Gene3D" id="3.90.220.20">
    <property type="entry name" value="DNA methylase specificity domains"/>
    <property type="match status" value="2"/>
</dbReference>
<dbReference type="Proteomes" id="UP001183643">
    <property type="component" value="Unassembled WGS sequence"/>
</dbReference>
<dbReference type="AlphaFoldDB" id="A0AAE3YXS3"/>
<dbReference type="GO" id="GO:0003677">
    <property type="term" value="F:DNA binding"/>
    <property type="evidence" value="ECO:0007669"/>
    <property type="project" value="UniProtKB-KW"/>
</dbReference>
<proteinExistence type="inferred from homology"/>
<organism evidence="5 6">
    <name type="scientific">Catenuloplanes atrovinosus</name>
    <dbReference type="NCBI Taxonomy" id="137266"/>
    <lineage>
        <taxon>Bacteria</taxon>
        <taxon>Bacillati</taxon>
        <taxon>Actinomycetota</taxon>
        <taxon>Actinomycetes</taxon>
        <taxon>Micromonosporales</taxon>
        <taxon>Micromonosporaceae</taxon>
        <taxon>Catenuloplanes</taxon>
    </lineage>
</organism>
<dbReference type="GO" id="GO:0009307">
    <property type="term" value="P:DNA restriction-modification system"/>
    <property type="evidence" value="ECO:0007669"/>
    <property type="project" value="UniProtKB-KW"/>
</dbReference>
<keyword evidence="3" id="KW-0238">DNA-binding</keyword>
<dbReference type="InterPro" id="IPR052021">
    <property type="entry name" value="Type-I_RS_S_subunit"/>
</dbReference>
<dbReference type="GO" id="GO:0009035">
    <property type="term" value="F:type I site-specific deoxyribonuclease activity"/>
    <property type="evidence" value="ECO:0007669"/>
    <property type="project" value="UniProtKB-EC"/>
</dbReference>
<dbReference type="PANTHER" id="PTHR30408:SF12">
    <property type="entry name" value="TYPE I RESTRICTION ENZYME MJAVIII SPECIFICITY SUBUNIT"/>
    <property type="match status" value="1"/>
</dbReference>
<evidence type="ECO:0000313" key="6">
    <source>
        <dbReference type="Proteomes" id="UP001183643"/>
    </source>
</evidence>
<comment type="similarity">
    <text evidence="1">Belongs to the type-I restriction system S methylase family.</text>
</comment>
<keyword evidence="6" id="KW-1185">Reference proteome</keyword>
<protein>
    <submittedName>
        <fullName evidence="5">Type I restriction enzyme S subunit</fullName>
        <ecNumber evidence="5">3.1.21.3</ecNumber>
    </submittedName>
</protein>
<sequence>MGYLDLSKSGWISAAEHGQIYRRCDPQRGDLLLTKDGANTGNVALNTLNEQFSLLSSVAMIRFDEARAHPSFFLQYLASPEGQARLKDQVSGNAITRLTLAKIRNFVVPAPPTRVQRQIAEVLNSVDESIRSTERAIAKLGRTSSAMLADLLRAGDGWRRLRLRELLAGAPKNGYSPREAETPTGTLMLGLGCLTPRGFVPRQLKHAPSGDSALRRAILVDGDLLMSRANTRELVGLVGRYKSVGFPCIYPDLMMRLTPTNEMRAAFLELILRSPSVRKQIQAYAVGTSESMVKISAAVVLNLRVAVPCLEEQDRIVATFLRCDAQLNALTQKQEKLQRVKRGLMEDLLTGRVRLPVERT</sequence>
<dbReference type="Pfam" id="PF01420">
    <property type="entry name" value="Methylase_S"/>
    <property type="match status" value="1"/>
</dbReference>
<evidence type="ECO:0000313" key="5">
    <source>
        <dbReference type="EMBL" id="MDR7279906.1"/>
    </source>
</evidence>
<dbReference type="EMBL" id="JAVDYB010000001">
    <property type="protein sequence ID" value="MDR7279906.1"/>
    <property type="molecule type" value="Genomic_DNA"/>
</dbReference>
<accession>A0AAE3YXS3</accession>
<keyword evidence="5" id="KW-0378">Hydrolase</keyword>